<keyword evidence="1 2" id="KW-0175">Coiled coil</keyword>
<dbReference type="PANTHER" id="PTHR14430:SF0">
    <property type="entry name" value="SEC2P DOMAIN-CONTAINING PROTEIN"/>
    <property type="match status" value="1"/>
</dbReference>
<reference evidence="5" key="1">
    <citation type="submission" date="2020-10" db="EMBL/GenBank/DDBJ databases">
        <authorList>
            <person name="Roach M.J.R."/>
        </authorList>
    </citation>
    <scope>NUCLEOTIDE SEQUENCE</scope>
    <source>
        <strain evidence="5">CBS 1945</strain>
    </source>
</reference>
<dbReference type="Gene3D" id="6.10.140.910">
    <property type="match status" value="1"/>
</dbReference>
<evidence type="ECO:0000256" key="2">
    <source>
        <dbReference type="SAM" id="Coils"/>
    </source>
</evidence>
<evidence type="ECO:0000256" key="3">
    <source>
        <dbReference type="SAM" id="MobiDB-lite"/>
    </source>
</evidence>
<dbReference type="RefSeq" id="XP_038779958.1">
    <property type="nucleotide sequence ID" value="XM_038924030.1"/>
</dbReference>
<dbReference type="GO" id="GO:0070319">
    <property type="term" value="C:Golgi to plasma membrane transport vesicle"/>
    <property type="evidence" value="ECO:0007669"/>
    <property type="project" value="TreeGrafter"/>
</dbReference>
<dbReference type="Proteomes" id="UP000662931">
    <property type="component" value="Chromosome 4"/>
</dbReference>
<dbReference type="OrthoDB" id="1748564at2759"/>
<feature type="region of interest" description="Disordered" evidence="3">
    <location>
        <begin position="510"/>
        <end position="568"/>
    </location>
</feature>
<dbReference type="EMBL" id="CP064815">
    <property type="protein sequence ID" value="QPG76393.1"/>
    <property type="molecule type" value="Genomic_DNA"/>
</dbReference>
<dbReference type="GeneID" id="62197182"/>
<sequence length="568" mass="62995">MTDNQDLAAQEAVVSPIVGSVTTPIESVPSERSTIDQLSLQLLEQSEKNSVLENSILGLSRKNASLLKQIYESRKMKEESDREVEKLSTEVEELSATLFDQANNKVKEANVLANDFKVRNEKLLESLREKDETVELLNNELIQLKDMVSQLAEERTASEESNGIGGNSIENLPSASKFLADASFSLKGLQKFNSKQIYTPVYNQLRFDLHAFEQFHRALEATNVPFSIRDSSFFRSLLTEEIEPVLRLDLSPGVKFYQRRSFITNLMDYKVSIEPLSASTEVWKSSNAAQQKHVMPGSFADGHATPELEDDSSSGLKMFKYDASRPVANLSKCSICGEARKQMNFARLYKLKVKDFEYTLCISCTNKLRRVVELLKYLKSLKQTDLDEEVICRWCKLASLRGKLYYTKLGVWSEADEYGLVYGWKNTWLGQEVGLHAQEDVPTSSVASVANSDKKDINLEAADESKGKFNAENAEQIIDSTSEAAGSTTVSITDEQIMKNDIDGSSATEALEQLPSEPPEVAPSPISEKLSGSTANSVSHSSASSTSTPKISPKSSTESGIEFKDAVD</sequence>
<dbReference type="PANTHER" id="PTHR14430">
    <property type="entry name" value="RABIN3-RELATED"/>
    <property type="match status" value="1"/>
</dbReference>
<protein>
    <recommendedName>
        <fullName evidence="4">GDP/GTP exchange factor Sec2 N-terminal domain-containing protein</fullName>
    </recommendedName>
</protein>
<evidence type="ECO:0000256" key="1">
    <source>
        <dbReference type="ARBA" id="ARBA00023054"/>
    </source>
</evidence>
<dbReference type="CDD" id="cd21044">
    <property type="entry name" value="Rab11BD_RAB3IP_like"/>
    <property type="match status" value="1"/>
</dbReference>
<organism evidence="5 6">
    <name type="scientific">Eeniella nana</name>
    <name type="common">Yeast</name>
    <name type="synonym">Brettanomyces nanus</name>
    <dbReference type="NCBI Taxonomy" id="13502"/>
    <lineage>
        <taxon>Eukaryota</taxon>
        <taxon>Fungi</taxon>
        <taxon>Dikarya</taxon>
        <taxon>Ascomycota</taxon>
        <taxon>Saccharomycotina</taxon>
        <taxon>Pichiomycetes</taxon>
        <taxon>Pichiales</taxon>
        <taxon>Pichiaceae</taxon>
        <taxon>Brettanomyces</taxon>
    </lineage>
</organism>
<name>A0A875S641_EENNA</name>
<dbReference type="GO" id="GO:0051286">
    <property type="term" value="C:cell tip"/>
    <property type="evidence" value="ECO:0007669"/>
    <property type="project" value="TreeGrafter"/>
</dbReference>
<dbReference type="Pfam" id="PF06428">
    <property type="entry name" value="Sec2p"/>
    <property type="match status" value="1"/>
</dbReference>
<evidence type="ECO:0000313" key="6">
    <source>
        <dbReference type="Proteomes" id="UP000662931"/>
    </source>
</evidence>
<dbReference type="AlphaFoldDB" id="A0A875S641"/>
<feature type="domain" description="GDP/GTP exchange factor Sec2 N-terminal" evidence="4">
    <location>
        <begin position="44"/>
        <end position="151"/>
    </location>
</feature>
<gene>
    <name evidence="5" type="ORF">FOA43_003782</name>
</gene>
<keyword evidence="6" id="KW-1185">Reference proteome</keyword>
<accession>A0A875S641</accession>
<proteinExistence type="predicted"/>
<dbReference type="SUPFAM" id="SSF144284">
    <property type="entry name" value="Sec2 N-terminal region"/>
    <property type="match status" value="1"/>
</dbReference>
<dbReference type="InterPro" id="IPR040351">
    <property type="entry name" value="RAB3IL/RAB3IP/Sec2"/>
</dbReference>
<dbReference type="GO" id="GO:0005085">
    <property type="term" value="F:guanyl-nucleotide exchange factor activity"/>
    <property type="evidence" value="ECO:0007669"/>
    <property type="project" value="InterPro"/>
</dbReference>
<dbReference type="KEGG" id="bnn:FOA43_003782"/>
<dbReference type="GO" id="GO:0006887">
    <property type="term" value="P:exocytosis"/>
    <property type="evidence" value="ECO:0007669"/>
    <property type="project" value="TreeGrafter"/>
</dbReference>
<evidence type="ECO:0000259" key="4">
    <source>
        <dbReference type="Pfam" id="PF06428"/>
    </source>
</evidence>
<feature type="coiled-coil region" evidence="2">
    <location>
        <begin position="77"/>
        <end position="154"/>
    </location>
</feature>
<dbReference type="InterPro" id="IPR009449">
    <property type="entry name" value="Sec2_N"/>
</dbReference>
<feature type="compositionally biased region" description="Low complexity" evidence="3">
    <location>
        <begin position="531"/>
        <end position="559"/>
    </location>
</feature>
<evidence type="ECO:0000313" key="5">
    <source>
        <dbReference type="EMBL" id="QPG76393.1"/>
    </source>
</evidence>